<name>A0ABT7Q3H5_9GAMM</name>
<evidence type="ECO:0000313" key="2">
    <source>
        <dbReference type="Proteomes" id="UP001168107"/>
    </source>
</evidence>
<dbReference type="RefSeq" id="WP_290019544.1">
    <property type="nucleotide sequence ID" value="NZ_JAOPLL010000015.1"/>
</dbReference>
<organism evidence="1 2">
    <name type="scientific">Aeromonas bestiarum</name>
    <dbReference type="NCBI Taxonomy" id="105751"/>
    <lineage>
        <taxon>Bacteria</taxon>
        <taxon>Pseudomonadati</taxon>
        <taxon>Pseudomonadota</taxon>
        <taxon>Gammaproteobacteria</taxon>
        <taxon>Aeromonadales</taxon>
        <taxon>Aeromonadaceae</taxon>
        <taxon>Aeromonas</taxon>
    </lineage>
</organism>
<gene>
    <name evidence="1" type="ORF">OB935_18870</name>
</gene>
<comment type="caution">
    <text evidence="1">The sequence shown here is derived from an EMBL/GenBank/DDBJ whole genome shotgun (WGS) entry which is preliminary data.</text>
</comment>
<sequence length="121" mass="12551">MNIQIASPDHISKLLAFIAVKAKGTRFEIPASLLQSVESDLRDFCKAHRITVQFEDASTERVIVFCATGAVTGTVVGAMFGGVFGALSGALLGSAAGAVLAQVRITVYPAADSDNLVLVLA</sequence>
<reference evidence="1" key="1">
    <citation type="submission" date="2024-05" db="EMBL/GenBank/DDBJ databases">
        <title>WGS of Aeromonas isolates.</title>
        <authorList>
            <person name="Lee H."/>
        </authorList>
    </citation>
    <scope>NUCLEOTIDE SEQUENCE</scope>
    <source>
        <strain evidence="1">SU58-3</strain>
    </source>
</reference>
<dbReference type="Proteomes" id="UP001168107">
    <property type="component" value="Unassembled WGS sequence"/>
</dbReference>
<keyword evidence="2" id="KW-1185">Reference proteome</keyword>
<proteinExistence type="predicted"/>
<protein>
    <submittedName>
        <fullName evidence="1">Uncharacterized protein</fullName>
    </submittedName>
</protein>
<dbReference type="EMBL" id="JAOPLL010000015">
    <property type="protein sequence ID" value="MDM5073880.1"/>
    <property type="molecule type" value="Genomic_DNA"/>
</dbReference>
<accession>A0ABT7Q3H5</accession>
<evidence type="ECO:0000313" key="1">
    <source>
        <dbReference type="EMBL" id="MDM5073880.1"/>
    </source>
</evidence>